<dbReference type="InterPro" id="IPR029058">
    <property type="entry name" value="AB_hydrolase_fold"/>
</dbReference>
<reference evidence="2 3" key="1">
    <citation type="submission" date="2014-04" db="EMBL/GenBank/DDBJ databases">
        <title>Variable characteristics of bacteriocin-producing Streptococcus salivarius strains isolated from Malaysian subjects.</title>
        <authorList>
            <person name="Philip K."/>
            <person name="Barbour A."/>
        </authorList>
    </citation>
    <scope>NUCLEOTIDE SEQUENCE [LARGE SCALE GENOMIC DNA]</scope>
    <source>
        <strain evidence="2 3">NU10</strain>
    </source>
</reference>
<name>A0A074IST4_STRSL</name>
<dbReference type="Gene3D" id="3.40.50.1820">
    <property type="entry name" value="alpha/beta hydrolase"/>
    <property type="match status" value="1"/>
</dbReference>
<dbReference type="PANTHER" id="PTHR43194:SF2">
    <property type="entry name" value="PEROXISOMAL MEMBRANE PROTEIN LPX1"/>
    <property type="match status" value="1"/>
</dbReference>
<dbReference type="InterPro" id="IPR050228">
    <property type="entry name" value="Carboxylesterase_BioH"/>
</dbReference>
<dbReference type="AlphaFoldDB" id="A0A074IST4"/>
<accession>A0A074IST4</accession>
<gene>
    <name evidence="2" type="ORF">DL07_07575</name>
</gene>
<dbReference type="Proteomes" id="UP000027855">
    <property type="component" value="Unassembled WGS sequence"/>
</dbReference>
<dbReference type="Pfam" id="PF12697">
    <property type="entry name" value="Abhydrolase_6"/>
    <property type="match status" value="1"/>
</dbReference>
<evidence type="ECO:0000313" key="3">
    <source>
        <dbReference type="Proteomes" id="UP000027855"/>
    </source>
</evidence>
<protein>
    <submittedName>
        <fullName evidence="2">Lysophospholipase</fullName>
    </submittedName>
</protein>
<dbReference type="EMBL" id="JJMT01000033">
    <property type="protein sequence ID" value="KEO43357.1"/>
    <property type="molecule type" value="Genomic_DNA"/>
</dbReference>
<proteinExistence type="predicted"/>
<dbReference type="SUPFAM" id="SSF53474">
    <property type="entry name" value="alpha/beta-Hydrolases"/>
    <property type="match status" value="1"/>
</dbReference>
<feature type="domain" description="AB hydrolase-1" evidence="1">
    <location>
        <begin position="7"/>
        <end position="233"/>
    </location>
</feature>
<sequence>MVLNREIVLIHGTWCDGNVWGEFATGLRQMGYKVHTPSFRYHDLPYQECLTKVGTVTLQDYRDDLVALIESLDQPPLILGHSLGCLVAQMVAEKTEVAGMILMGPAPTADIYAFYPTMLACFGKHFLRWGFWKKAMPPYKKEFFKFCMNEQEEALKEEVFAGLVPESGKVYTQMALHWFDKTKAAYVDFSNILCPVLVISGTKDKMTHPNIARRTAKNYRDSVLVSLTGADHMYESGKYQQKTLKVIKGWSQQNDFVD</sequence>
<dbReference type="PANTHER" id="PTHR43194">
    <property type="entry name" value="HYDROLASE ALPHA/BETA FOLD FAMILY"/>
    <property type="match status" value="1"/>
</dbReference>
<organism evidence="2 3">
    <name type="scientific">Streptococcus salivarius</name>
    <dbReference type="NCBI Taxonomy" id="1304"/>
    <lineage>
        <taxon>Bacteria</taxon>
        <taxon>Bacillati</taxon>
        <taxon>Bacillota</taxon>
        <taxon>Bacilli</taxon>
        <taxon>Lactobacillales</taxon>
        <taxon>Streptococcaceae</taxon>
        <taxon>Streptococcus</taxon>
    </lineage>
</organism>
<evidence type="ECO:0000313" key="2">
    <source>
        <dbReference type="EMBL" id="KEO43357.1"/>
    </source>
</evidence>
<dbReference type="InterPro" id="IPR000073">
    <property type="entry name" value="AB_hydrolase_1"/>
</dbReference>
<comment type="caution">
    <text evidence="2">The sequence shown here is derived from an EMBL/GenBank/DDBJ whole genome shotgun (WGS) entry which is preliminary data.</text>
</comment>
<evidence type="ECO:0000259" key="1">
    <source>
        <dbReference type="Pfam" id="PF12697"/>
    </source>
</evidence>
<dbReference type="RefSeq" id="WP_037604020.1">
    <property type="nucleotide sequence ID" value="NZ_JADMQU010000010.1"/>
</dbReference>